<comment type="caution">
    <text evidence="2">The sequence shown here is derived from an EMBL/GenBank/DDBJ whole genome shotgun (WGS) entry which is preliminary data.</text>
</comment>
<proteinExistence type="predicted"/>
<evidence type="ECO:0008006" key="3">
    <source>
        <dbReference type="Google" id="ProtNLM"/>
    </source>
</evidence>
<dbReference type="AlphaFoldDB" id="A0A7V1FM99"/>
<reference evidence="2" key="1">
    <citation type="journal article" date="2020" name="mSystems">
        <title>Genome- and Community-Level Interaction Insights into Carbon Utilization and Element Cycling Functions of Hydrothermarchaeota in Hydrothermal Sediment.</title>
        <authorList>
            <person name="Zhou Z."/>
            <person name="Liu Y."/>
            <person name="Xu W."/>
            <person name="Pan J."/>
            <person name="Luo Z.H."/>
            <person name="Li M."/>
        </authorList>
    </citation>
    <scope>NUCLEOTIDE SEQUENCE [LARGE SCALE GENOMIC DNA]</scope>
    <source>
        <strain evidence="2">HyVt-323</strain>
    </source>
</reference>
<sequence length="205" mass="22014">MRKMKTLEKTQAKLNARLDAPRRKRRGLGIVELGLYLIIVALLIAAVIVSFYQLQTNSQQTQTTNLVNETYSGIQDLHRSATSYGADGTDLLPILEGAEMIPPIGRRDPDGVPDTGDEQLFTPFGEEVTVVAGGATGVAGQSFTIALTNYTRANCIDFMSSYVDRTLEQSGLLGARSNGTPFAIPATVASINGTCAAGDLELEFR</sequence>
<gene>
    <name evidence="2" type="ORF">ENH63_06610</name>
</gene>
<evidence type="ECO:0000313" key="2">
    <source>
        <dbReference type="EMBL" id="HDZ51451.1"/>
    </source>
</evidence>
<keyword evidence="1" id="KW-0472">Membrane</keyword>
<dbReference type="SUPFAM" id="SSF54523">
    <property type="entry name" value="Pili subunits"/>
    <property type="match status" value="1"/>
</dbReference>
<dbReference type="EMBL" id="DRFN01000017">
    <property type="protein sequence ID" value="HDZ51451.1"/>
    <property type="molecule type" value="Genomic_DNA"/>
</dbReference>
<protein>
    <recommendedName>
        <fullName evidence="3">Type 4 secretion system PilS N-terminal domain-containing protein</fullName>
    </recommendedName>
</protein>
<keyword evidence="1" id="KW-0812">Transmembrane</keyword>
<organism evidence="2">
    <name type="scientific">Sulfitobacter litoralis</name>
    <dbReference type="NCBI Taxonomy" id="335975"/>
    <lineage>
        <taxon>Bacteria</taxon>
        <taxon>Pseudomonadati</taxon>
        <taxon>Pseudomonadota</taxon>
        <taxon>Alphaproteobacteria</taxon>
        <taxon>Rhodobacterales</taxon>
        <taxon>Roseobacteraceae</taxon>
        <taxon>Sulfitobacter</taxon>
    </lineage>
</organism>
<accession>A0A7V1FM99</accession>
<keyword evidence="1" id="KW-1133">Transmembrane helix</keyword>
<dbReference type="Gene3D" id="3.30.1690.10">
    <property type="entry name" value="TcpA-like pilin"/>
    <property type="match status" value="1"/>
</dbReference>
<feature type="transmembrane region" description="Helical" evidence="1">
    <location>
        <begin position="33"/>
        <end position="54"/>
    </location>
</feature>
<name>A0A7V1FM99_9RHOB</name>
<dbReference type="InterPro" id="IPR045584">
    <property type="entry name" value="Pilin-like"/>
</dbReference>
<dbReference type="Proteomes" id="UP000885704">
    <property type="component" value="Unassembled WGS sequence"/>
</dbReference>
<evidence type="ECO:0000256" key="1">
    <source>
        <dbReference type="SAM" id="Phobius"/>
    </source>
</evidence>